<organism evidence="1 2">
    <name type="scientific">Acinetobacter junii</name>
    <dbReference type="NCBI Taxonomy" id="40215"/>
    <lineage>
        <taxon>Bacteria</taxon>
        <taxon>Pseudomonadati</taxon>
        <taxon>Pseudomonadota</taxon>
        <taxon>Gammaproteobacteria</taxon>
        <taxon>Moraxellales</taxon>
        <taxon>Moraxellaceae</taxon>
        <taxon>Acinetobacter</taxon>
    </lineage>
</organism>
<dbReference type="RefSeq" id="WP_212638472.1">
    <property type="nucleotide sequence ID" value="NZ_CP059558.1"/>
</dbReference>
<dbReference type="AlphaFoldDB" id="A0AAX1MFC8"/>
<dbReference type="GO" id="GO:0003677">
    <property type="term" value="F:DNA binding"/>
    <property type="evidence" value="ECO:0007669"/>
    <property type="project" value="InterPro"/>
</dbReference>
<accession>A0AAX1MFC8</accession>
<dbReference type="Gene3D" id="1.10.260.40">
    <property type="entry name" value="lambda repressor-like DNA-binding domains"/>
    <property type="match status" value="1"/>
</dbReference>
<name>A0AAX1MFC8_ACIJU</name>
<dbReference type="EMBL" id="CP059558">
    <property type="protein sequence ID" value="QUY35644.1"/>
    <property type="molecule type" value="Genomic_DNA"/>
</dbReference>
<sequence length="67" mass="7486">MTKSEALKLLQCNVTQLAEKLGISHNAISQWDECKIPLAREYQIRDLAAGKVPLKHPQLTSTLQISN</sequence>
<evidence type="ECO:0000313" key="2">
    <source>
        <dbReference type="Proteomes" id="UP000679388"/>
    </source>
</evidence>
<proteinExistence type="predicted"/>
<dbReference type="InterPro" id="IPR010982">
    <property type="entry name" value="Lambda_DNA-bd_dom_sf"/>
</dbReference>
<protein>
    <recommendedName>
        <fullName evidence="3">Cro/Cl family transcriptional regulator</fullName>
    </recommendedName>
</protein>
<evidence type="ECO:0000313" key="1">
    <source>
        <dbReference type="EMBL" id="QUY35644.1"/>
    </source>
</evidence>
<dbReference type="GeneID" id="70092885"/>
<dbReference type="Proteomes" id="UP000679388">
    <property type="component" value="Chromosome"/>
</dbReference>
<reference evidence="1" key="1">
    <citation type="submission" date="2020-07" db="EMBL/GenBank/DDBJ databases">
        <title>Acinetobacter junii strain YR7 chromosome and plasmid pNDM-YR7.</title>
        <authorList>
            <person name="Tang B."/>
        </authorList>
    </citation>
    <scope>NUCLEOTIDE SEQUENCE</scope>
    <source>
        <strain evidence="1">YR7</strain>
    </source>
</reference>
<evidence type="ECO:0008006" key="3">
    <source>
        <dbReference type="Google" id="ProtNLM"/>
    </source>
</evidence>
<dbReference type="SUPFAM" id="SSF47413">
    <property type="entry name" value="lambda repressor-like DNA-binding domains"/>
    <property type="match status" value="1"/>
</dbReference>
<dbReference type="Pfam" id="PF14549">
    <property type="entry name" value="P22_Cro"/>
    <property type="match status" value="1"/>
</dbReference>
<gene>
    <name evidence="1" type="ORF">H2677_10175</name>
</gene>